<gene>
    <name evidence="12" type="ORF">CYCCA115_LOCUS7928</name>
</gene>
<evidence type="ECO:0000313" key="12">
    <source>
        <dbReference type="EMBL" id="CAJ1942400.1"/>
    </source>
</evidence>
<evidence type="ECO:0000256" key="6">
    <source>
        <dbReference type="ARBA" id="ARBA00047899"/>
    </source>
</evidence>
<dbReference type="PROSITE" id="PS50011">
    <property type="entry name" value="PROTEIN_KINASE_DOM"/>
    <property type="match status" value="1"/>
</dbReference>
<proteinExistence type="predicted"/>
<dbReference type="Proteomes" id="UP001295423">
    <property type="component" value="Unassembled WGS sequence"/>
</dbReference>
<keyword evidence="5 8" id="KW-0067">ATP-binding</keyword>
<evidence type="ECO:0000256" key="1">
    <source>
        <dbReference type="ARBA" id="ARBA00022527"/>
    </source>
</evidence>
<evidence type="ECO:0000256" key="3">
    <source>
        <dbReference type="ARBA" id="ARBA00022741"/>
    </source>
</evidence>
<evidence type="ECO:0000256" key="8">
    <source>
        <dbReference type="PROSITE-ProRule" id="PRU10141"/>
    </source>
</evidence>
<protein>
    <recommendedName>
        <fullName evidence="11">Protein kinase domain-containing protein</fullName>
    </recommendedName>
</protein>
<dbReference type="CDD" id="cd13999">
    <property type="entry name" value="STKc_MAP3K-like"/>
    <property type="match status" value="1"/>
</dbReference>
<feature type="compositionally biased region" description="Low complexity" evidence="9">
    <location>
        <begin position="311"/>
        <end position="323"/>
    </location>
</feature>
<dbReference type="InterPro" id="IPR001245">
    <property type="entry name" value="Ser-Thr/Tyr_kinase_cat_dom"/>
</dbReference>
<feature type="region of interest" description="Disordered" evidence="9">
    <location>
        <begin position="307"/>
        <end position="335"/>
    </location>
</feature>
<dbReference type="GO" id="GO:0005524">
    <property type="term" value="F:ATP binding"/>
    <property type="evidence" value="ECO:0007669"/>
    <property type="project" value="UniProtKB-UniRule"/>
</dbReference>
<keyword evidence="1" id="KW-0723">Serine/threonine-protein kinase</keyword>
<dbReference type="PROSITE" id="PS00108">
    <property type="entry name" value="PROTEIN_KINASE_ST"/>
    <property type="match status" value="1"/>
</dbReference>
<organism evidence="12 13">
    <name type="scientific">Cylindrotheca closterium</name>
    <dbReference type="NCBI Taxonomy" id="2856"/>
    <lineage>
        <taxon>Eukaryota</taxon>
        <taxon>Sar</taxon>
        <taxon>Stramenopiles</taxon>
        <taxon>Ochrophyta</taxon>
        <taxon>Bacillariophyta</taxon>
        <taxon>Bacillariophyceae</taxon>
        <taxon>Bacillariophycidae</taxon>
        <taxon>Bacillariales</taxon>
        <taxon>Bacillariaceae</taxon>
        <taxon>Cylindrotheca</taxon>
    </lineage>
</organism>
<evidence type="ECO:0000256" key="7">
    <source>
        <dbReference type="ARBA" id="ARBA00048679"/>
    </source>
</evidence>
<dbReference type="InterPro" id="IPR017441">
    <property type="entry name" value="Protein_kinase_ATP_BS"/>
</dbReference>
<accession>A0AAD2FLQ7</accession>
<keyword evidence="10" id="KW-0812">Transmembrane</keyword>
<evidence type="ECO:0000256" key="4">
    <source>
        <dbReference type="ARBA" id="ARBA00022777"/>
    </source>
</evidence>
<dbReference type="InterPro" id="IPR011009">
    <property type="entry name" value="Kinase-like_dom_sf"/>
</dbReference>
<feature type="region of interest" description="Disordered" evidence="9">
    <location>
        <begin position="518"/>
        <end position="539"/>
    </location>
</feature>
<dbReference type="SUPFAM" id="SSF56112">
    <property type="entry name" value="Protein kinase-like (PK-like)"/>
    <property type="match status" value="1"/>
</dbReference>
<feature type="region of interest" description="Disordered" evidence="9">
    <location>
        <begin position="448"/>
        <end position="476"/>
    </location>
</feature>
<feature type="domain" description="Protein kinase" evidence="11">
    <location>
        <begin position="568"/>
        <end position="872"/>
    </location>
</feature>
<dbReference type="PANTHER" id="PTHR44329:SF288">
    <property type="entry name" value="MITOGEN-ACTIVATED PROTEIN KINASE KINASE KINASE 20"/>
    <property type="match status" value="1"/>
</dbReference>
<keyword evidence="4" id="KW-0418">Kinase</keyword>
<name>A0AAD2FLQ7_9STRA</name>
<keyword evidence="2" id="KW-0808">Transferase</keyword>
<feature type="region of interest" description="Disordered" evidence="9">
    <location>
        <begin position="185"/>
        <end position="208"/>
    </location>
</feature>
<feature type="region of interest" description="Disordered" evidence="9">
    <location>
        <begin position="116"/>
        <end position="138"/>
    </location>
</feature>
<keyword evidence="10" id="KW-0472">Membrane</keyword>
<evidence type="ECO:0000313" key="13">
    <source>
        <dbReference type="Proteomes" id="UP001295423"/>
    </source>
</evidence>
<keyword evidence="13" id="KW-1185">Reference proteome</keyword>
<feature type="binding site" evidence="8">
    <location>
        <position position="595"/>
    </location>
    <ligand>
        <name>ATP</name>
        <dbReference type="ChEBI" id="CHEBI:30616"/>
    </ligand>
</feature>
<comment type="catalytic activity">
    <reaction evidence="6">
        <text>L-threonyl-[protein] + ATP = O-phospho-L-threonyl-[protein] + ADP + H(+)</text>
        <dbReference type="Rhea" id="RHEA:46608"/>
        <dbReference type="Rhea" id="RHEA-COMP:11060"/>
        <dbReference type="Rhea" id="RHEA-COMP:11605"/>
        <dbReference type="ChEBI" id="CHEBI:15378"/>
        <dbReference type="ChEBI" id="CHEBI:30013"/>
        <dbReference type="ChEBI" id="CHEBI:30616"/>
        <dbReference type="ChEBI" id="CHEBI:61977"/>
        <dbReference type="ChEBI" id="CHEBI:456216"/>
        <dbReference type="EC" id="2.7.11.1"/>
    </reaction>
</comment>
<evidence type="ECO:0000259" key="11">
    <source>
        <dbReference type="PROSITE" id="PS50011"/>
    </source>
</evidence>
<feature type="compositionally biased region" description="Basic residues" evidence="9">
    <location>
        <begin position="123"/>
        <end position="137"/>
    </location>
</feature>
<dbReference type="GO" id="GO:0004674">
    <property type="term" value="F:protein serine/threonine kinase activity"/>
    <property type="evidence" value="ECO:0007669"/>
    <property type="project" value="UniProtKB-KW"/>
</dbReference>
<dbReference type="Gene3D" id="1.10.510.10">
    <property type="entry name" value="Transferase(Phosphotransferase) domain 1"/>
    <property type="match status" value="1"/>
</dbReference>
<comment type="caution">
    <text evidence="12">The sequence shown here is derived from an EMBL/GenBank/DDBJ whole genome shotgun (WGS) entry which is preliminary data.</text>
</comment>
<feature type="region of interest" description="Disordered" evidence="9">
    <location>
        <begin position="245"/>
        <end position="295"/>
    </location>
</feature>
<dbReference type="EMBL" id="CAKOGP040001112">
    <property type="protein sequence ID" value="CAJ1942400.1"/>
    <property type="molecule type" value="Genomic_DNA"/>
</dbReference>
<evidence type="ECO:0000256" key="10">
    <source>
        <dbReference type="SAM" id="Phobius"/>
    </source>
</evidence>
<keyword evidence="10" id="KW-1133">Transmembrane helix</keyword>
<dbReference type="AlphaFoldDB" id="A0AAD2FLQ7"/>
<keyword evidence="3 8" id="KW-0547">Nucleotide-binding</keyword>
<evidence type="ECO:0000256" key="5">
    <source>
        <dbReference type="ARBA" id="ARBA00022840"/>
    </source>
</evidence>
<dbReference type="InterPro" id="IPR000719">
    <property type="entry name" value="Prot_kinase_dom"/>
</dbReference>
<feature type="region of interest" description="Disordered" evidence="9">
    <location>
        <begin position="1"/>
        <end position="27"/>
    </location>
</feature>
<dbReference type="Pfam" id="PF07714">
    <property type="entry name" value="PK_Tyr_Ser-Thr"/>
    <property type="match status" value="1"/>
</dbReference>
<evidence type="ECO:0000256" key="9">
    <source>
        <dbReference type="SAM" id="MobiDB-lite"/>
    </source>
</evidence>
<dbReference type="InterPro" id="IPR051681">
    <property type="entry name" value="Ser/Thr_Kinases-Pseudokinases"/>
</dbReference>
<dbReference type="PROSITE" id="PS00107">
    <property type="entry name" value="PROTEIN_KINASE_ATP"/>
    <property type="match status" value="1"/>
</dbReference>
<dbReference type="PANTHER" id="PTHR44329">
    <property type="entry name" value="SERINE/THREONINE-PROTEIN KINASE TNNI3K-RELATED"/>
    <property type="match status" value="1"/>
</dbReference>
<evidence type="ECO:0000256" key="2">
    <source>
        <dbReference type="ARBA" id="ARBA00022679"/>
    </source>
</evidence>
<comment type="catalytic activity">
    <reaction evidence="7">
        <text>L-seryl-[protein] + ATP = O-phospho-L-seryl-[protein] + ADP + H(+)</text>
        <dbReference type="Rhea" id="RHEA:17989"/>
        <dbReference type="Rhea" id="RHEA-COMP:9863"/>
        <dbReference type="Rhea" id="RHEA-COMP:11604"/>
        <dbReference type="ChEBI" id="CHEBI:15378"/>
        <dbReference type="ChEBI" id="CHEBI:29999"/>
        <dbReference type="ChEBI" id="CHEBI:30616"/>
        <dbReference type="ChEBI" id="CHEBI:83421"/>
        <dbReference type="ChEBI" id="CHEBI:456216"/>
        <dbReference type="EC" id="2.7.11.1"/>
    </reaction>
</comment>
<reference evidence="12" key="1">
    <citation type="submission" date="2023-08" db="EMBL/GenBank/DDBJ databases">
        <authorList>
            <person name="Audoor S."/>
            <person name="Bilcke G."/>
        </authorList>
    </citation>
    <scope>NUCLEOTIDE SEQUENCE</scope>
</reference>
<feature type="transmembrane region" description="Helical" evidence="10">
    <location>
        <begin position="93"/>
        <end position="113"/>
    </location>
</feature>
<dbReference type="SMART" id="SM00220">
    <property type="entry name" value="S_TKc"/>
    <property type="match status" value="1"/>
</dbReference>
<dbReference type="Gene3D" id="3.30.200.20">
    <property type="entry name" value="Phosphorylase Kinase, domain 1"/>
    <property type="match status" value="1"/>
</dbReference>
<dbReference type="InterPro" id="IPR008271">
    <property type="entry name" value="Ser/Thr_kinase_AS"/>
</dbReference>
<sequence>MGKRPRTPHFITGIGDGHVHSSMKQPHDELRLQNKERGNNGNNNLRRERYIRTRNERLVRLEEPLAATDQWRDVFGSEDPDMVKASNFGFLPFSPYAILGFLIIITALLLHLVSDSSNEPNSKYRRRQRRMYRTRKKKTDEWSDDEEEILKSNYLAHENEYDFYDNQQETYYPHYYDEPAVAASIHSSSHDEHRRRRSSFKEQDSISPKVSGGYIGASNYYMPQQGQLSAYRSPAANMMDLTPTGVHRRGGASPLNSFSQGPSPIRRTTLHPFDTPTSISGSGRETPGLLGSPSAAKTLMPTAHLQSFTGSSSHSHVRQGSSHNAELPRPAGTTSAVVRPLSSNFSSFETLTGDVKQSGNYTSDSSMDFNQIHPAGSYDLGLESSHGSGRLQVPMTPARSAATPLMANVKKTIDVPGDNTPGFDAAMMPPSLHTPGREPRIIPFIPSLDASKHSKHPPHANRLLAPRPAAAPPPHSMSLEDLRLVQMETGSSEHWKQMSQHISERDGEDDFYQSFNQDESEAYPSDGSSDVSIPSGDPRKSIVHKRKKLTNATNATASLQGYIHFDELKLVEVIGGGGFGQVWRASWRGTPVAVKVLTGGAQNQHVAKSILEEFKAEINLLKGMRHPNICLYMGACVHPPNRAIITELAANGSVWDALRLPLTPPYVPSDGTPAGSWPIGLYLPGEIGTPPRADSMMQSPHTAPLIPRGTWPWELAKRVASGAARGMVYLHSGSPPVLHRDLKSANLLLDESYNAKVCDFGLSRIKAQERSMTGNCGTVQWMAPEVLANLSYNEKADVYSYGIIVWELLSRECPYDGMSPIQCALAVLNRDKRPDIPKWCPPQLHALIKSCTKKDPAQRPSFDQILLALDAMNG</sequence>
<dbReference type="FunFam" id="3.30.200.20:FF:000034">
    <property type="entry name" value="Kinase suppressor of Ras 1"/>
    <property type="match status" value="1"/>
</dbReference>